<reference evidence="2" key="2">
    <citation type="journal article" date="2011" name="Microb. Ecol.">
        <title>Taxonomic and Functional Metagenomic Profiling of the Microbial Community in the Anoxic Sediment of a Sub-saline Shallow Lake (Laguna de Carrizo, Central Spain).</title>
        <authorList>
            <person name="Ferrer M."/>
            <person name="Guazzaroni M.E."/>
            <person name="Richter M."/>
            <person name="Garcia-Salamanca A."/>
            <person name="Yarza P."/>
            <person name="Suarez-Suarez A."/>
            <person name="Solano J."/>
            <person name="Alcaide M."/>
            <person name="van Dillewijn P."/>
            <person name="Molina-Henares M.A."/>
            <person name="Lopez-Cortes N."/>
            <person name="Al-Ramahi Y."/>
            <person name="Guerrero C."/>
            <person name="Acosta A."/>
            <person name="de Eugenio L.I."/>
            <person name="Martinez V."/>
            <person name="Marques S."/>
            <person name="Rojo F."/>
            <person name="Santero E."/>
            <person name="Genilloud O."/>
            <person name="Perez-Perez J."/>
            <person name="Rossello-Mora R."/>
            <person name="Ramos J.L."/>
        </authorList>
    </citation>
    <scope>NUCLEOTIDE SEQUENCE</scope>
</reference>
<accession>D9PMF4</accession>
<reference evidence="2" key="1">
    <citation type="submission" date="2010-07" db="EMBL/GenBank/DDBJ databases">
        <authorList>
            <consortium name="CONSOLIDER consortium CSD2007-00005"/>
            <person name="Guazzaroni M.-E."/>
            <person name="Richter M."/>
            <person name="Garcia-Salamanca A."/>
            <person name="Yarza P."/>
            <person name="Ferrer M."/>
        </authorList>
    </citation>
    <scope>NUCLEOTIDE SEQUENCE</scope>
</reference>
<comment type="caution">
    <text evidence="2">The sequence shown here is derived from an EMBL/GenBank/DDBJ whole genome shotgun (WGS) entry which is preliminary data.</text>
</comment>
<evidence type="ECO:0000256" key="1">
    <source>
        <dbReference type="SAM" id="Phobius"/>
    </source>
</evidence>
<keyword evidence="1" id="KW-1133">Transmembrane helix</keyword>
<feature type="transmembrane region" description="Helical" evidence="1">
    <location>
        <begin position="58"/>
        <end position="80"/>
    </location>
</feature>
<dbReference type="EMBL" id="ADZX01000826">
    <property type="protein sequence ID" value="EFK95261.1"/>
    <property type="molecule type" value="Genomic_DNA"/>
</dbReference>
<feature type="transmembrane region" description="Helical" evidence="1">
    <location>
        <begin position="170"/>
        <end position="194"/>
    </location>
</feature>
<keyword evidence="1" id="KW-0812">Transmembrane</keyword>
<feature type="transmembrane region" description="Helical" evidence="1">
    <location>
        <begin position="142"/>
        <end position="164"/>
    </location>
</feature>
<organism evidence="2">
    <name type="scientific">sediment metagenome</name>
    <dbReference type="NCBI Taxonomy" id="749907"/>
    <lineage>
        <taxon>unclassified sequences</taxon>
        <taxon>metagenomes</taxon>
        <taxon>ecological metagenomes</taxon>
    </lineage>
</organism>
<proteinExistence type="predicted"/>
<keyword evidence="1" id="KW-0472">Membrane</keyword>
<sequence length="199" mass="22192">MLEMNKKPEVIAGIFLLLTGFSVIITLLTDVKFLTALSSISEDIKYISENTRILQINSFLWISSAFLMIISTAALIAAIIPYQSFLGYLQGLFLFLAAAMFCFSGIKGLAINELLQNFNELELINADSLKNNILALSKEKDIYLITGYNLIGLCFFVIGIFAYLTLRIPLFTGIMSSLTGIMIPLFTIFFRIVCLEILV</sequence>
<gene>
    <name evidence="2" type="ORF">LDC_2732</name>
</gene>
<dbReference type="AlphaFoldDB" id="D9PMF4"/>
<protein>
    <submittedName>
        <fullName evidence="2">Membrane protein</fullName>
    </submittedName>
</protein>
<feature type="transmembrane region" description="Helical" evidence="1">
    <location>
        <begin position="12"/>
        <end position="37"/>
    </location>
</feature>
<name>D9PMF4_9ZZZZ</name>
<evidence type="ECO:0000313" key="2">
    <source>
        <dbReference type="EMBL" id="EFK95261.1"/>
    </source>
</evidence>
<feature type="transmembrane region" description="Helical" evidence="1">
    <location>
        <begin position="86"/>
        <end position="106"/>
    </location>
</feature>